<gene>
    <name evidence="1" type="ORF">FDF74_10065</name>
</gene>
<reference evidence="1 2" key="1">
    <citation type="submission" date="2019-04" db="EMBL/GenBank/DDBJ databases">
        <title>Genome sequencing of Clostridium botulinum Groups I-IV and Clostridium butyricum.</title>
        <authorList>
            <person name="Brunt J."/>
            <person name="Van Vliet A.H.M."/>
            <person name="Stringer S.C."/>
            <person name="Carter A.T."/>
            <person name="Peck M.W."/>
        </authorList>
    </citation>
    <scope>NUCLEOTIDE SEQUENCE [LARGE SCALE GENOMIC DNA]</scope>
    <source>
        <strain evidence="1 2">IFR 18/094</strain>
    </source>
</reference>
<evidence type="ECO:0000313" key="1">
    <source>
        <dbReference type="EMBL" id="NEZ47536.1"/>
    </source>
</evidence>
<dbReference type="RefSeq" id="WP_163249462.1">
    <property type="nucleotide sequence ID" value="NZ_SXDP01000008.1"/>
</dbReference>
<comment type="caution">
    <text evidence="1">The sequence shown here is derived from an EMBL/GenBank/DDBJ whole genome shotgun (WGS) entry which is preliminary data.</text>
</comment>
<proteinExistence type="predicted"/>
<dbReference type="Proteomes" id="UP000473885">
    <property type="component" value="Unassembled WGS sequence"/>
</dbReference>
<dbReference type="EMBL" id="SXDP01000008">
    <property type="protein sequence ID" value="NEZ47536.1"/>
    <property type="molecule type" value="Genomic_DNA"/>
</dbReference>
<dbReference type="AlphaFoldDB" id="A0A6M0RBC4"/>
<keyword evidence="2" id="KW-1185">Reference proteome</keyword>
<protein>
    <submittedName>
        <fullName evidence="1">Uncharacterized protein</fullName>
    </submittedName>
</protein>
<accession>A0A6M0RBC4</accession>
<evidence type="ECO:0000313" key="2">
    <source>
        <dbReference type="Proteomes" id="UP000473885"/>
    </source>
</evidence>
<organism evidence="1 2">
    <name type="scientific">Clostridium niameyense</name>
    <dbReference type="NCBI Taxonomy" id="1622073"/>
    <lineage>
        <taxon>Bacteria</taxon>
        <taxon>Bacillati</taxon>
        <taxon>Bacillota</taxon>
        <taxon>Clostridia</taxon>
        <taxon>Eubacteriales</taxon>
        <taxon>Clostridiaceae</taxon>
        <taxon>Clostridium</taxon>
    </lineage>
</organism>
<sequence>MGHKHHKRDCCCGYEKYECCSPSCCCGYNYGCNRGCGCSNFLGSCGCNRGCCNNGFGGNNWICYLALLALFCR</sequence>
<name>A0A6M0RBC4_9CLOT</name>